<proteinExistence type="predicted"/>
<reference evidence="2" key="1">
    <citation type="journal article" date="2019" name="bioRxiv">
        <title>The Genome of the Zebra Mussel, Dreissena polymorpha: A Resource for Invasive Species Research.</title>
        <authorList>
            <person name="McCartney M.A."/>
            <person name="Auch B."/>
            <person name="Kono T."/>
            <person name="Mallez S."/>
            <person name="Zhang Y."/>
            <person name="Obille A."/>
            <person name="Becker A."/>
            <person name="Abrahante J.E."/>
            <person name="Garbe J."/>
            <person name="Badalamenti J.P."/>
            <person name="Herman A."/>
            <person name="Mangelson H."/>
            <person name="Liachko I."/>
            <person name="Sullivan S."/>
            <person name="Sone E.D."/>
            <person name="Koren S."/>
            <person name="Silverstein K.A.T."/>
            <person name="Beckman K.B."/>
            <person name="Gohl D.M."/>
        </authorList>
    </citation>
    <scope>NUCLEOTIDE SEQUENCE</scope>
    <source>
        <strain evidence="2">Duluth1</strain>
        <tissue evidence="2">Whole animal</tissue>
    </source>
</reference>
<accession>A0A9D4H5T8</accession>
<organism evidence="2 3">
    <name type="scientific">Dreissena polymorpha</name>
    <name type="common">Zebra mussel</name>
    <name type="synonym">Mytilus polymorpha</name>
    <dbReference type="NCBI Taxonomy" id="45954"/>
    <lineage>
        <taxon>Eukaryota</taxon>
        <taxon>Metazoa</taxon>
        <taxon>Spiralia</taxon>
        <taxon>Lophotrochozoa</taxon>
        <taxon>Mollusca</taxon>
        <taxon>Bivalvia</taxon>
        <taxon>Autobranchia</taxon>
        <taxon>Heteroconchia</taxon>
        <taxon>Euheterodonta</taxon>
        <taxon>Imparidentia</taxon>
        <taxon>Neoheterodontei</taxon>
        <taxon>Myida</taxon>
        <taxon>Dreissenoidea</taxon>
        <taxon>Dreissenidae</taxon>
        <taxon>Dreissena</taxon>
    </lineage>
</organism>
<evidence type="ECO:0000256" key="1">
    <source>
        <dbReference type="SAM" id="Phobius"/>
    </source>
</evidence>
<keyword evidence="3" id="KW-1185">Reference proteome</keyword>
<dbReference type="Proteomes" id="UP000828390">
    <property type="component" value="Unassembled WGS sequence"/>
</dbReference>
<keyword evidence="1" id="KW-0812">Transmembrane</keyword>
<name>A0A9D4H5T8_DREPO</name>
<keyword evidence="1" id="KW-0472">Membrane</keyword>
<feature type="transmembrane region" description="Helical" evidence="1">
    <location>
        <begin position="37"/>
        <end position="57"/>
    </location>
</feature>
<feature type="transmembrane region" description="Helical" evidence="1">
    <location>
        <begin position="12"/>
        <end position="31"/>
    </location>
</feature>
<keyword evidence="1" id="KW-1133">Transmembrane helix</keyword>
<evidence type="ECO:0000313" key="3">
    <source>
        <dbReference type="Proteomes" id="UP000828390"/>
    </source>
</evidence>
<dbReference type="EMBL" id="JAIWYP010000004">
    <property type="protein sequence ID" value="KAH3830049.1"/>
    <property type="molecule type" value="Genomic_DNA"/>
</dbReference>
<evidence type="ECO:0000313" key="2">
    <source>
        <dbReference type="EMBL" id="KAH3830049.1"/>
    </source>
</evidence>
<sequence>MLHWENRPPDVMGYFCRVVLYLYALKCRFMINFFRPLLMPILFDGFVYYGFPFGVFIRMFKKGISCLGGLNFSSAFLETEAYEWLSKEAMVIYLESILYSAEPWSLEILVKRQIILK</sequence>
<comment type="caution">
    <text evidence="2">The sequence shown here is derived from an EMBL/GenBank/DDBJ whole genome shotgun (WGS) entry which is preliminary data.</text>
</comment>
<gene>
    <name evidence="2" type="ORF">DPMN_103286</name>
</gene>
<dbReference type="AlphaFoldDB" id="A0A9D4H5T8"/>
<protein>
    <submittedName>
        <fullName evidence="2">Uncharacterized protein</fullName>
    </submittedName>
</protein>
<reference evidence="2" key="2">
    <citation type="submission" date="2020-11" db="EMBL/GenBank/DDBJ databases">
        <authorList>
            <person name="McCartney M.A."/>
            <person name="Auch B."/>
            <person name="Kono T."/>
            <person name="Mallez S."/>
            <person name="Becker A."/>
            <person name="Gohl D.M."/>
            <person name="Silverstein K.A.T."/>
            <person name="Koren S."/>
            <person name="Bechman K.B."/>
            <person name="Herman A."/>
            <person name="Abrahante J.E."/>
            <person name="Garbe J."/>
        </authorList>
    </citation>
    <scope>NUCLEOTIDE SEQUENCE</scope>
    <source>
        <strain evidence="2">Duluth1</strain>
        <tissue evidence="2">Whole animal</tissue>
    </source>
</reference>